<dbReference type="AlphaFoldDB" id="A0A822V3V1"/>
<accession>A0A822V3V1</accession>
<evidence type="ECO:0000313" key="2">
    <source>
        <dbReference type="Proteomes" id="UP000192074"/>
    </source>
</evidence>
<evidence type="ECO:0000313" key="1">
    <source>
        <dbReference type="EMBL" id="CVI21357.1"/>
    </source>
</evidence>
<dbReference type="EMBL" id="FCNL01000032">
    <property type="protein sequence ID" value="CVI21357.1"/>
    <property type="molecule type" value="Genomic_DNA"/>
</dbReference>
<comment type="caution">
    <text evidence="1">The sequence shown here is derived from an EMBL/GenBank/DDBJ whole genome shotgun (WGS) entry which is preliminary data.</text>
</comment>
<gene>
    <name evidence="1" type="ORF">AGR4A_Lc20009</name>
</gene>
<name>A0A822V3V1_AGRTU</name>
<sequence length="135" mass="14701">MKMAGAPLGKGPISVCGSRKPSPTVVAMISTRISPAVMVGPFACGASADTCLIVSSICIRLPPFRWVQTPDVPALLFSGYQLKFTRVKIFFDDIFVAMPQVKRIMKLFLMTLSTLKQQVIAVYPRVLTSQSIFGC</sequence>
<reference evidence="1 2" key="1">
    <citation type="submission" date="2016-01" db="EMBL/GenBank/DDBJ databases">
        <authorList>
            <person name="Regsiter A."/>
            <person name="william w."/>
        </authorList>
    </citation>
    <scope>NUCLEOTIDE SEQUENCE [LARGE SCALE GENOMIC DNA]</scope>
    <source>
        <strain evidence="1 2">B6</strain>
    </source>
</reference>
<dbReference type="Proteomes" id="UP000192074">
    <property type="component" value="Unassembled WGS sequence"/>
</dbReference>
<proteinExistence type="predicted"/>
<organism evidence="1 2">
    <name type="scientific">Agrobacterium tumefaciens str. B6</name>
    <dbReference type="NCBI Taxonomy" id="1183423"/>
    <lineage>
        <taxon>Bacteria</taxon>
        <taxon>Pseudomonadati</taxon>
        <taxon>Pseudomonadota</taxon>
        <taxon>Alphaproteobacteria</taxon>
        <taxon>Hyphomicrobiales</taxon>
        <taxon>Rhizobiaceae</taxon>
        <taxon>Rhizobium/Agrobacterium group</taxon>
        <taxon>Agrobacterium</taxon>
        <taxon>Agrobacterium tumefaciens complex</taxon>
    </lineage>
</organism>
<protein>
    <submittedName>
        <fullName evidence="1">Uncharacterized protein</fullName>
    </submittedName>
</protein>